<evidence type="ECO:0000313" key="6">
    <source>
        <dbReference type="Proteomes" id="UP000025241"/>
    </source>
</evidence>
<dbReference type="RefSeq" id="WP_043253713.1">
    <property type="nucleotide sequence ID" value="NZ_HG322950.1"/>
</dbReference>
<evidence type="ECO:0000256" key="2">
    <source>
        <dbReference type="ARBA" id="ARBA00022898"/>
    </source>
</evidence>
<dbReference type="SUPFAM" id="SSF53686">
    <property type="entry name" value="Tryptophan synthase beta subunit-like PLP-dependent enzymes"/>
    <property type="match status" value="1"/>
</dbReference>
<dbReference type="InterPro" id="IPR001926">
    <property type="entry name" value="TrpB-like_PALP"/>
</dbReference>
<evidence type="ECO:0000256" key="3">
    <source>
        <dbReference type="ARBA" id="ARBA00023239"/>
    </source>
</evidence>
<dbReference type="InterPro" id="IPR036052">
    <property type="entry name" value="TrpB-like_PALP_sf"/>
</dbReference>
<dbReference type="PANTHER" id="PTHR48078">
    <property type="entry name" value="THREONINE DEHYDRATASE, MITOCHONDRIAL-RELATED"/>
    <property type="match status" value="1"/>
</dbReference>
<dbReference type="Proteomes" id="UP000025241">
    <property type="component" value="Chromosome I"/>
</dbReference>
<dbReference type="GO" id="GO:0006567">
    <property type="term" value="P:L-threonine catabolic process"/>
    <property type="evidence" value="ECO:0007669"/>
    <property type="project" value="TreeGrafter"/>
</dbReference>
<keyword evidence="6" id="KW-1185">Reference proteome</keyword>
<dbReference type="Gene3D" id="3.40.50.1100">
    <property type="match status" value="2"/>
</dbReference>
<reference evidence="5 6" key="2">
    <citation type="submission" date="2014-05" db="EMBL/GenBank/DDBJ databases">
        <title>Genome sequence of the 3-chlorobenzoate degrading bacterium Pseudomonas knackmussii B13 shows multiple evidence for horizontal gene transfer.</title>
        <authorList>
            <person name="Miyazaki R."/>
            <person name="Bertelli C."/>
            <person name="Falquet L."/>
            <person name="Robinson-Rechavi M."/>
            <person name="Gharib W."/>
            <person name="Roy S."/>
            <person name="Van der Meer J.R."/>
        </authorList>
    </citation>
    <scope>NUCLEOTIDE SEQUENCE [LARGE SCALE GENOMIC DNA]</scope>
    <source>
        <strain evidence="5 6">B13</strain>
    </source>
</reference>
<evidence type="ECO:0000313" key="5">
    <source>
        <dbReference type="EMBL" id="CDF85311.1"/>
    </source>
</evidence>
<dbReference type="CDD" id="cd01562">
    <property type="entry name" value="Thr-dehyd"/>
    <property type="match status" value="1"/>
</dbReference>
<dbReference type="eggNOG" id="COG1171">
    <property type="taxonomic scope" value="Bacteria"/>
</dbReference>
<dbReference type="HOGENOM" id="CLU_021152_4_2_6"/>
<dbReference type="GO" id="GO:0004794">
    <property type="term" value="F:threonine deaminase activity"/>
    <property type="evidence" value="ECO:0007669"/>
    <property type="project" value="TreeGrafter"/>
</dbReference>
<organism evidence="5 6">
    <name type="scientific">Pseudomonas knackmussii (strain DSM 6978 / CCUG 54928 / LMG 23759 / B13)</name>
    <dbReference type="NCBI Taxonomy" id="1301098"/>
    <lineage>
        <taxon>Bacteria</taxon>
        <taxon>Pseudomonadati</taxon>
        <taxon>Pseudomonadota</taxon>
        <taxon>Gammaproteobacteria</taxon>
        <taxon>Pseudomonadales</taxon>
        <taxon>Pseudomonadaceae</taxon>
        <taxon>Pseudomonas</taxon>
    </lineage>
</organism>
<dbReference type="FunFam" id="3.40.50.1100:FF:000076">
    <property type="entry name" value="Threonine dehydratase"/>
    <property type="match status" value="1"/>
</dbReference>
<feature type="domain" description="Tryptophan synthase beta chain-like PALP" evidence="4">
    <location>
        <begin position="20"/>
        <end position="304"/>
    </location>
</feature>
<protein>
    <recommendedName>
        <fullName evidence="4">Tryptophan synthase beta chain-like PALP domain-containing protein</fullName>
    </recommendedName>
</protein>
<dbReference type="NCBIfam" id="NF004771">
    <property type="entry name" value="PRK06110.1"/>
    <property type="match status" value="1"/>
</dbReference>
<dbReference type="KEGG" id="pkc:PKB_3982"/>
<dbReference type="InterPro" id="IPR000634">
    <property type="entry name" value="Ser/Thr_deHydtase_PyrdxlP-BS"/>
</dbReference>
<dbReference type="AlphaFoldDB" id="A0A024HKB1"/>
<evidence type="ECO:0000256" key="1">
    <source>
        <dbReference type="ARBA" id="ARBA00001933"/>
    </source>
</evidence>
<accession>A0A024HKB1</accession>
<dbReference type="PATRIC" id="fig|1301098.3.peg.3986"/>
<dbReference type="GO" id="GO:0009097">
    <property type="term" value="P:isoleucine biosynthetic process"/>
    <property type="evidence" value="ECO:0007669"/>
    <property type="project" value="TreeGrafter"/>
</dbReference>
<dbReference type="PROSITE" id="PS00165">
    <property type="entry name" value="DEHYDRATASE_SER_THR"/>
    <property type="match status" value="1"/>
</dbReference>
<dbReference type="GO" id="GO:0003941">
    <property type="term" value="F:L-serine ammonia-lyase activity"/>
    <property type="evidence" value="ECO:0007669"/>
    <property type="project" value="TreeGrafter"/>
</dbReference>
<dbReference type="Pfam" id="PF00291">
    <property type="entry name" value="PALP"/>
    <property type="match status" value="1"/>
</dbReference>
<sequence>MPFSLPALEQAAAIVHQSLPPTPQIRWPLLCEALGCEAWVKHENHSPVGAFKLRGGLVYFHHLAAQSPRPVGVISATRGNHGQSIAFAAARLGLPATIVVPHGNSREKNAAMRALGAELIEHGEDFQAAREYAGLLAASEGLHMIPSFHPWLVAGVASYSLELFRALPDLDVVYVPIGMGSGLCAMIAARDALGLKTRIVGVVSAHAPAYALSFAAGEAVYHATSTRLADGMACTTPEPTALAMIRAGADRVVQVTDEEISAAMRLLFTATHNVAEGAGAASLAAALQERESLRGKRVGLVLSGGNVDREVYAAELARA</sequence>
<dbReference type="InterPro" id="IPR050147">
    <property type="entry name" value="Ser/Thr_Dehydratase"/>
</dbReference>
<dbReference type="PANTHER" id="PTHR48078:SF7">
    <property type="entry name" value="BLL6502 PROTEIN"/>
    <property type="match status" value="1"/>
</dbReference>
<dbReference type="GO" id="GO:0006565">
    <property type="term" value="P:L-serine catabolic process"/>
    <property type="evidence" value="ECO:0007669"/>
    <property type="project" value="TreeGrafter"/>
</dbReference>
<proteinExistence type="predicted"/>
<dbReference type="GO" id="GO:0030170">
    <property type="term" value="F:pyridoxal phosphate binding"/>
    <property type="evidence" value="ECO:0007669"/>
    <property type="project" value="InterPro"/>
</dbReference>
<comment type="cofactor">
    <cofactor evidence="1">
        <name>pyridoxal 5'-phosphate</name>
        <dbReference type="ChEBI" id="CHEBI:597326"/>
    </cofactor>
</comment>
<evidence type="ECO:0000259" key="4">
    <source>
        <dbReference type="Pfam" id="PF00291"/>
    </source>
</evidence>
<keyword evidence="2" id="KW-0663">Pyridoxal phosphate</keyword>
<reference evidence="5 6" key="1">
    <citation type="submission" date="2013-03" db="EMBL/GenBank/DDBJ databases">
        <authorList>
            <person name="Linke B."/>
        </authorList>
    </citation>
    <scope>NUCLEOTIDE SEQUENCE [LARGE SCALE GENOMIC DNA]</scope>
    <source>
        <strain evidence="5 6">B13</strain>
    </source>
</reference>
<name>A0A024HKB1_PSEKB</name>
<keyword evidence="3" id="KW-0456">Lyase</keyword>
<dbReference type="EMBL" id="HG322950">
    <property type="protein sequence ID" value="CDF85311.1"/>
    <property type="molecule type" value="Genomic_DNA"/>
</dbReference>
<dbReference type="STRING" id="1301098.PKB_3982"/>
<dbReference type="OrthoDB" id="9811476at2"/>
<gene>
    <name evidence="5" type="ORF">PKB_3982</name>
</gene>